<dbReference type="InterPro" id="IPR015915">
    <property type="entry name" value="Kelch-typ_b-propeller"/>
</dbReference>
<dbReference type="AlphaFoldDB" id="A0A9W3DHQ8"/>
<organism evidence="3 4">
    <name type="scientific">Raphanus sativus</name>
    <name type="common">Radish</name>
    <name type="synonym">Raphanus raphanistrum var. sativus</name>
    <dbReference type="NCBI Taxonomy" id="3726"/>
    <lineage>
        <taxon>Eukaryota</taxon>
        <taxon>Viridiplantae</taxon>
        <taxon>Streptophyta</taxon>
        <taxon>Embryophyta</taxon>
        <taxon>Tracheophyta</taxon>
        <taxon>Spermatophyta</taxon>
        <taxon>Magnoliopsida</taxon>
        <taxon>eudicotyledons</taxon>
        <taxon>Gunneridae</taxon>
        <taxon>Pentapetalae</taxon>
        <taxon>rosids</taxon>
        <taxon>malvids</taxon>
        <taxon>Brassicales</taxon>
        <taxon>Brassicaceae</taxon>
        <taxon>Brassiceae</taxon>
        <taxon>Raphanus</taxon>
    </lineage>
</organism>
<dbReference type="GeneID" id="108850756"/>
<dbReference type="RefSeq" id="XP_056863327.1">
    <property type="nucleotide sequence ID" value="XM_057007347.1"/>
</dbReference>
<proteinExistence type="predicted"/>
<feature type="compositionally biased region" description="Polar residues" evidence="1">
    <location>
        <begin position="1"/>
        <end position="11"/>
    </location>
</feature>
<evidence type="ECO:0000313" key="4">
    <source>
        <dbReference type="RefSeq" id="XP_056863327.1"/>
    </source>
</evidence>
<dbReference type="InterPro" id="IPR057499">
    <property type="entry name" value="Kelch_FKB95"/>
</dbReference>
<dbReference type="InterPro" id="IPR050354">
    <property type="entry name" value="F-box/kelch-repeat_ARATH"/>
</dbReference>
<evidence type="ECO:0000256" key="1">
    <source>
        <dbReference type="SAM" id="MobiDB-lite"/>
    </source>
</evidence>
<name>A0A9W3DHQ8_RAPSA</name>
<dbReference type="KEGG" id="rsz:108850756"/>
<dbReference type="PANTHER" id="PTHR24414:SF129">
    <property type="entry name" value="F-BOX_KELCH-REPEAT PROTEIN"/>
    <property type="match status" value="1"/>
</dbReference>
<sequence length="383" mass="43204">MSQVPDASNGNDRNKKPQEEEELKISFADIPSDITEHCLALTRRCHYPNLSLASKDLHRILRTPELYETRTTLGVTEPILYASIGFPPFESPSWYTLHADDHVSSRHLRKIASLPSRLLSAVAAVGTEMYVIGGSVGGKATSDVDLIDFRFHTSRSLPSMKRTRSRAVAGAIDGKVYVIGGCRKKSDDWVEAFDVKTQTWREMPGVLPRAHWEGQFVTSAVMDDKIFVLDPSTCLVFDPKVGVLVEWEDGGELMSLWQASSCVVDDMLYSVDPGRSLKYPIVVYDPKGEVKRWRPVYGVHWGRDWPSFSSYYDSKMANLGGKLMILVCNKPWSCFQYGRKEVWCVEIGLERHGDEMFGRVESTKLVLVSEMWPSIELSRTVTL</sequence>
<reference evidence="3" key="1">
    <citation type="journal article" date="2019" name="Database">
        <title>The radish genome database (RadishGD): an integrated information resource for radish genomics.</title>
        <authorList>
            <person name="Yu H.J."/>
            <person name="Baek S."/>
            <person name="Lee Y.J."/>
            <person name="Cho A."/>
            <person name="Mun J.H."/>
        </authorList>
    </citation>
    <scope>NUCLEOTIDE SEQUENCE [LARGE SCALE GENOMIC DNA]</scope>
    <source>
        <strain evidence="3">cv. WK10039</strain>
    </source>
</reference>
<dbReference type="OrthoDB" id="45365at2759"/>
<evidence type="ECO:0000259" key="2">
    <source>
        <dbReference type="Pfam" id="PF25210"/>
    </source>
</evidence>
<reference evidence="4" key="2">
    <citation type="submission" date="2025-08" db="UniProtKB">
        <authorList>
            <consortium name="RefSeq"/>
        </authorList>
    </citation>
    <scope>IDENTIFICATION</scope>
    <source>
        <tissue evidence="4">Leaf</tissue>
    </source>
</reference>
<feature type="domain" description="FKB95-like N-terminal Kelch" evidence="2">
    <location>
        <begin position="94"/>
        <end position="367"/>
    </location>
</feature>
<gene>
    <name evidence="4" type="primary">LOC108850756</name>
</gene>
<dbReference type="Gene3D" id="2.120.10.80">
    <property type="entry name" value="Kelch-type beta propeller"/>
    <property type="match status" value="1"/>
</dbReference>
<keyword evidence="3" id="KW-1185">Reference proteome</keyword>
<dbReference type="PANTHER" id="PTHR24414">
    <property type="entry name" value="F-BOX/KELCH-REPEAT PROTEIN SKIP4"/>
    <property type="match status" value="1"/>
</dbReference>
<feature type="region of interest" description="Disordered" evidence="1">
    <location>
        <begin position="1"/>
        <end position="22"/>
    </location>
</feature>
<dbReference type="SUPFAM" id="SSF117281">
    <property type="entry name" value="Kelch motif"/>
    <property type="match status" value="1"/>
</dbReference>
<evidence type="ECO:0000313" key="3">
    <source>
        <dbReference type="Proteomes" id="UP000504610"/>
    </source>
</evidence>
<dbReference type="Pfam" id="PF25210">
    <property type="entry name" value="Kelch_FKB95"/>
    <property type="match status" value="1"/>
</dbReference>
<dbReference type="SMART" id="SM00612">
    <property type="entry name" value="Kelch"/>
    <property type="match status" value="2"/>
</dbReference>
<accession>A0A9W3DHQ8</accession>
<dbReference type="InterPro" id="IPR006652">
    <property type="entry name" value="Kelch_1"/>
</dbReference>
<protein>
    <submittedName>
        <fullName evidence="4">F-box/kelch-repeat protein At2g29810</fullName>
    </submittedName>
</protein>
<dbReference type="Proteomes" id="UP000504610">
    <property type="component" value="Chromosome 4"/>
</dbReference>